<accession>A0ABQ5HXR6</accession>
<dbReference type="PANTHER" id="PTHR42648:SF11">
    <property type="entry name" value="TRANSPOSON TY4-P GAG-POL POLYPROTEIN"/>
    <property type="match status" value="1"/>
</dbReference>
<evidence type="ECO:0000256" key="1">
    <source>
        <dbReference type="ARBA" id="ARBA00002180"/>
    </source>
</evidence>
<sequence length="1597" mass="179958">MTHPSPKRNMVPKAVLVRSGLVSLNTARPINTAQPRTIVNSTRPMTNVFNKAHSTVRRPINKNITFKNSNFNQRVNTVNNKNVNVARPKVIVNAARPKAVVNAVRPKAVLNAIKGNQVNVVKASAYWIQVSDGLDPQKRLIFLPYVQGNPQQDLQEKGVIDSGCSRHMTGNMSYLTDYEEIDGGYVAFGGNPKRGKITGRGKFDGKADEGFFVGYSINSKAFRVFNSRTRIVEENLHVQFSENTPNIVGSGPNWLFDIDALTKSMNYKPVVAGNQSNSNAGTKACDDAGDDEKKVTEEPGKEGGDSSKDSESNDQEKEDNVNSTNTVNAASTNEVNAVGAKTSIELPDDPNMPELEDIMDIKSAFLYGKIEEEFYVCQPPGFEDPDFPDKVYKVEKAWYETLSTYLLDNGFQRGKIDKTLFIRRVKGDILLVQVYVDDIIFGSTKKSLCIEFEKMMHKKFQMSSMGELTFFLGLQVKQKEDGIFISQDKYVTEILKKFGFTDVKTASTPMETQKPLLKDCMLGEGCLECNEKSTKDEIRFWDNVKAKTVNGEVQLQALQLEDVNGVDCLPNAAIFEQLTLMGTIAMDFEFSSTMASAIICLATNQKFNFSKYIFDNMVKNVDSMIFGNMKREGKGFSGRVTTLFQTMMVQAHEEIGEGLVIPTDECDAFDSDVDEGPTSQTMFMANLTSEDPIYDEAGPSYDSNNPLSGTRTLMPLCSSWYEYHEEFDKNLQNLDSPQLVITKGKETDIGYQWRPTGKKLTLGKLDCGSQWRPTGKKFALGEMCHLTKLSVKCCSKHMTGNRSKLMNFVEKFIGSVRFGNDHLGAIMGYGDYVMGDSVISRVYYVEGLGHNLFSVGQFCDSDLEVAFRKHTCFVRDIKGTDILKGSRGTNLYTISIDEMMKSSPICLLSKASKSKSWLWHRRLNHLNFGTINDLARKDLVRGLPRLKFEKDHLCSACQLGKSKKFSHRPKSENTNMEVLHTLHMDLCGPMRVQSIKGKKYILVIVDDYSRFTWVKFLRSKDETPEFVTNFLKQIQVGLNKTVRFIRTDNGTEFVNQVMSEYYEGVGIFHQKSVPRTPQQNGVVERRNRTLVEAARTMMIFSKAPMFLWAEAVATACYTQNRSLIHTRHNKTPYELVHDKKPDLTFFRVFGALCYPANDSENLGKFQAKADIGIFVGYAPSRKGYRIYNKRTRRLMETIHVTFDEMHQSMAPVRMSSGPEPVIVTPGQLKSGLAPSDKELEMLFQPMFDEHLEQSRGNEPVPSATEITAHVVPPGTSLSTTIAQDAPSTSASSSTSDIHHPVQHQEIAEEPTHEDTPIHHDVLHPSHNLDTGDPGSAQSSSGNVNSSEPNQVNYPPDHLRRWTKDHPLDNIVGNPSRPVSTRKQLASDALWCCFHTELSKVEPKNFKMAVIEDCWFQAMQDEIHEFDRLEVWELVPRPIYVMVIALKWIYKVKLDEYGDVLKNKARLVAKGYRQEEGIDFEESFAPVARIEAIRIFIANAATKNMIIYQMDVKTAFLNGDLQEEVFVSQPEGFEDQENPTHVYRLKKALYGLKQDTDVACVKRPHDLKFGYNNNSYVINRSRNKTTTSCRLTTDVVVV</sequence>
<keyword evidence="13" id="KW-0239">DNA-directed DNA polymerase</keyword>
<dbReference type="InterPro" id="IPR039537">
    <property type="entry name" value="Retrotran_Ty1/copia-like"/>
</dbReference>
<keyword evidence="15" id="KW-0233">DNA recombination</keyword>
<dbReference type="InterPro" id="IPR012337">
    <property type="entry name" value="RNaseH-like_sf"/>
</dbReference>
<feature type="compositionally biased region" description="Polar residues" evidence="17">
    <location>
        <begin position="1275"/>
        <end position="1286"/>
    </location>
</feature>
<name>A0ABQ5HXR6_9ASTR</name>
<feature type="domain" description="Integrase catalytic" evidence="18">
    <location>
        <begin position="965"/>
        <end position="1140"/>
    </location>
</feature>
<dbReference type="Gene3D" id="3.30.420.10">
    <property type="entry name" value="Ribonuclease H-like superfamily/Ribonuclease H"/>
    <property type="match status" value="1"/>
</dbReference>
<evidence type="ECO:0000256" key="16">
    <source>
        <dbReference type="ARBA" id="ARBA00023268"/>
    </source>
</evidence>
<reference evidence="19" key="1">
    <citation type="journal article" date="2022" name="Int. J. Mol. Sci.">
        <title>Draft Genome of Tanacetum Coccineum: Genomic Comparison of Closely Related Tanacetum-Family Plants.</title>
        <authorList>
            <person name="Yamashiro T."/>
            <person name="Shiraishi A."/>
            <person name="Nakayama K."/>
            <person name="Satake H."/>
        </authorList>
    </citation>
    <scope>NUCLEOTIDE SEQUENCE</scope>
</reference>
<dbReference type="InterPro" id="IPR057670">
    <property type="entry name" value="SH3_retrovirus"/>
</dbReference>
<evidence type="ECO:0000256" key="5">
    <source>
        <dbReference type="ARBA" id="ARBA00022723"/>
    </source>
</evidence>
<dbReference type="Pfam" id="PF22936">
    <property type="entry name" value="Pol_BBD"/>
    <property type="match status" value="1"/>
</dbReference>
<proteinExistence type="predicted"/>
<evidence type="ECO:0000259" key="18">
    <source>
        <dbReference type="PROSITE" id="PS50994"/>
    </source>
</evidence>
<keyword evidence="5" id="KW-0479">Metal-binding</keyword>
<evidence type="ECO:0000256" key="11">
    <source>
        <dbReference type="ARBA" id="ARBA00022908"/>
    </source>
</evidence>
<dbReference type="Pfam" id="PF25597">
    <property type="entry name" value="SH3_retrovirus"/>
    <property type="match status" value="2"/>
</dbReference>
<evidence type="ECO:0000256" key="15">
    <source>
        <dbReference type="ARBA" id="ARBA00023172"/>
    </source>
</evidence>
<evidence type="ECO:0000256" key="17">
    <source>
        <dbReference type="SAM" id="MobiDB-lite"/>
    </source>
</evidence>
<keyword evidence="12" id="KW-0695">RNA-directed DNA polymerase</keyword>
<evidence type="ECO:0000256" key="10">
    <source>
        <dbReference type="ARBA" id="ARBA00022842"/>
    </source>
</evidence>
<keyword evidence="6" id="KW-0547">Nucleotide-binding</keyword>
<dbReference type="SUPFAM" id="SSF53098">
    <property type="entry name" value="Ribonuclease H-like"/>
    <property type="match status" value="1"/>
</dbReference>
<dbReference type="InterPro" id="IPR036397">
    <property type="entry name" value="RNaseH_sf"/>
</dbReference>
<keyword evidence="10" id="KW-0460">Magnesium</keyword>
<comment type="function">
    <text evidence="1">The aspartyl protease (PR) mediates the proteolytic cleavages of the Gag and Gag-Pol polyproteins after assembly of the VLP.</text>
</comment>
<reference evidence="19" key="2">
    <citation type="submission" date="2022-01" db="EMBL/GenBank/DDBJ databases">
        <authorList>
            <person name="Yamashiro T."/>
            <person name="Shiraishi A."/>
            <person name="Satake H."/>
            <person name="Nakayama K."/>
        </authorList>
    </citation>
    <scope>NUCLEOTIDE SEQUENCE</scope>
</reference>
<dbReference type="InterPro" id="IPR013103">
    <property type="entry name" value="RVT_2"/>
</dbReference>
<keyword evidence="2" id="KW-1188">Viral release from host cell</keyword>
<keyword evidence="3" id="KW-0645">Protease</keyword>
<dbReference type="PROSITE" id="PS50994">
    <property type="entry name" value="INTEGRASE"/>
    <property type="match status" value="1"/>
</dbReference>
<feature type="compositionally biased region" description="Low complexity" evidence="17">
    <location>
        <begin position="321"/>
        <end position="338"/>
    </location>
</feature>
<keyword evidence="14" id="KW-0917">Virion maturation</keyword>
<dbReference type="InterPro" id="IPR025724">
    <property type="entry name" value="GAG-pre-integrase_dom"/>
</dbReference>
<organism evidence="19 20">
    <name type="scientific">Tanacetum coccineum</name>
    <dbReference type="NCBI Taxonomy" id="301880"/>
    <lineage>
        <taxon>Eukaryota</taxon>
        <taxon>Viridiplantae</taxon>
        <taxon>Streptophyta</taxon>
        <taxon>Embryophyta</taxon>
        <taxon>Tracheophyta</taxon>
        <taxon>Spermatophyta</taxon>
        <taxon>Magnoliopsida</taxon>
        <taxon>eudicotyledons</taxon>
        <taxon>Gunneridae</taxon>
        <taxon>Pentapetalae</taxon>
        <taxon>asterids</taxon>
        <taxon>campanulids</taxon>
        <taxon>Asterales</taxon>
        <taxon>Asteraceae</taxon>
        <taxon>Asteroideae</taxon>
        <taxon>Anthemideae</taxon>
        <taxon>Anthemidinae</taxon>
        <taxon>Tanacetum</taxon>
    </lineage>
</organism>
<evidence type="ECO:0000313" key="19">
    <source>
        <dbReference type="EMBL" id="GJT92631.1"/>
    </source>
</evidence>
<keyword evidence="9" id="KW-0067">ATP-binding</keyword>
<gene>
    <name evidence="19" type="ORF">Tco_1081476</name>
</gene>
<evidence type="ECO:0000256" key="8">
    <source>
        <dbReference type="ARBA" id="ARBA00022801"/>
    </source>
</evidence>
<evidence type="ECO:0000256" key="12">
    <source>
        <dbReference type="ARBA" id="ARBA00022918"/>
    </source>
</evidence>
<evidence type="ECO:0000256" key="13">
    <source>
        <dbReference type="ARBA" id="ARBA00022932"/>
    </source>
</evidence>
<keyword evidence="8" id="KW-0378">Hydrolase</keyword>
<comment type="caution">
    <text evidence="19">The sequence shown here is derived from an EMBL/GenBank/DDBJ whole genome shotgun (WGS) entry which is preliminary data.</text>
</comment>
<evidence type="ECO:0000256" key="7">
    <source>
        <dbReference type="ARBA" id="ARBA00022759"/>
    </source>
</evidence>
<feature type="compositionally biased region" description="Basic and acidic residues" evidence="17">
    <location>
        <begin position="291"/>
        <end position="320"/>
    </location>
</feature>
<feature type="region of interest" description="Disordered" evidence="17">
    <location>
        <begin position="1274"/>
        <end position="1378"/>
    </location>
</feature>
<evidence type="ECO:0000256" key="14">
    <source>
        <dbReference type="ARBA" id="ARBA00023113"/>
    </source>
</evidence>
<keyword evidence="16" id="KW-0511">Multifunctional enzyme</keyword>
<evidence type="ECO:0000256" key="4">
    <source>
        <dbReference type="ARBA" id="ARBA00022722"/>
    </source>
</evidence>
<keyword evidence="20" id="KW-1185">Reference proteome</keyword>
<dbReference type="InterPro" id="IPR001584">
    <property type="entry name" value="Integrase_cat-core"/>
</dbReference>
<keyword evidence="7" id="KW-0255">Endonuclease</keyword>
<feature type="compositionally biased region" description="Basic and acidic residues" evidence="17">
    <location>
        <begin position="1356"/>
        <end position="1367"/>
    </location>
</feature>
<evidence type="ECO:0000256" key="2">
    <source>
        <dbReference type="ARBA" id="ARBA00022612"/>
    </source>
</evidence>
<feature type="region of interest" description="Disordered" evidence="17">
    <location>
        <begin position="271"/>
        <end position="351"/>
    </location>
</feature>
<dbReference type="Pfam" id="PF07727">
    <property type="entry name" value="RVT_2"/>
    <property type="match status" value="2"/>
</dbReference>
<dbReference type="EMBL" id="BQNB010020128">
    <property type="protein sequence ID" value="GJT92631.1"/>
    <property type="molecule type" value="Genomic_DNA"/>
</dbReference>
<keyword evidence="13" id="KW-0548">Nucleotidyltransferase</keyword>
<evidence type="ECO:0000256" key="3">
    <source>
        <dbReference type="ARBA" id="ARBA00022670"/>
    </source>
</evidence>
<keyword evidence="11" id="KW-0229">DNA integration</keyword>
<dbReference type="PANTHER" id="PTHR42648">
    <property type="entry name" value="TRANSPOSASE, PUTATIVE-RELATED"/>
    <property type="match status" value="1"/>
</dbReference>
<dbReference type="Pfam" id="PF00665">
    <property type="entry name" value="rve"/>
    <property type="match status" value="1"/>
</dbReference>
<feature type="compositionally biased region" description="Basic and acidic residues" evidence="17">
    <location>
        <begin position="1305"/>
        <end position="1323"/>
    </location>
</feature>
<evidence type="ECO:0000313" key="20">
    <source>
        <dbReference type="Proteomes" id="UP001151760"/>
    </source>
</evidence>
<dbReference type="Pfam" id="PF13976">
    <property type="entry name" value="gag_pre-integrs"/>
    <property type="match status" value="1"/>
</dbReference>
<evidence type="ECO:0000256" key="6">
    <source>
        <dbReference type="ARBA" id="ARBA00022741"/>
    </source>
</evidence>
<dbReference type="InterPro" id="IPR054722">
    <property type="entry name" value="PolX-like_BBD"/>
</dbReference>
<dbReference type="Proteomes" id="UP001151760">
    <property type="component" value="Unassembled WGS sequence"/>
</dbReference>
<protein>
    <submittedName>
        <fullName evidence="19">Ribonuclease H-like domain-containing protein</fullName>
    </submittedName>
</protein>
<evidence type="ECO:0000256" key="9">
    <source>
        <dbReference type="ARBA" id="ARBA00022840"/>
    </source>
</evidence>
<feature type="compositionally biased region" description="Low complexity" evidence="17">
    <location>
        <begin position="1334"/>
        <end position="1346"/>
    </location>
</feature>
<keyword evidence="4" id="KW-0540">Nuclease</keyword>
<keyword evidence="13" id="KW-0808">Transferase</keyword>